<sequence>MTESKKINNGRRRRRTNEEEEAPRTTMHRFVTQTGAKGFASARGADRLVTRTGAKESLPRQHLSVAVGQDPLAPVRGTIRAILKFRTGAGILPARPWMRPPARHLVQRQQHGGANIWKGTSSWQVDLSCVFFGGKQQACPWHIGIRGMSSKTCPLGPANEKIFPSNPDVMIYVTANCMQMWVDLHKEGDKSKLIRMAWEALGLELRLQMDVRTLDSNQLHTGHQPTTTVDLIQWLLELFTDAFCSILCTLLFLHQFCWENYAQRGELRRGAFASVKALGNEGVQTKNNETKASVGFKADVKDYKLTYYTPEYKTKDTNILAAFRVTPQLGVPPEEVGAAVAAESSTHLFEEGFVTNMFTSIVGNVLGFKALHALHLEDLRIPPAYVKTFQGPPHGIQVERDKLNKYGRPLLGCTIKPKLGLSTKNYGRACYECLCDGMESKRQSLEKSRESFSLENTHRTLATEASDTGLASGALWKLSACFNRASERPTGERQTRAKHCSSVRCSLHAYELAVGGNGRVQTASDMWLLYGLVACDSVEARKEIVWCSREDIVRASAQRRPLLSVISPVGWDKLLLAKASSRLRLQSPMTFAASAASSAPWRRLLMTLCSAVTTVCDPCIAARLLIEDSIIISSQEREEH</sequence>
<dbReference type="Gene3D" id="3.20.20.110">
    <property type="entry name" value="Ribulose bisphosphate carboxylase, large subunit, C-terminal domain"/>
    <property type="match status" value="1"/>
</dbReference>
<evidence type="ECO:0000256" key="9">
    <source>
        <dbReference type="ARBA" id="ARBA00023002"/>
    </source>
</evidence>
<evidence type="ECO:0000256" key="15">
    <source>
        <dbReference type="ARBA" id="ARBA00049469"/>
    </source>
</evidence>
<dbReference type="AlphaFoldDB" id="Q9XEQ0"/>
<evidence type="ECO:0000256" key="7">
    <source>
        <dbReference type="ARBA" id="ARBA00022567"/>
    </source>
</evidence>
<keyword evidence="7" id="KW-0113">Calvin cycle</keyword>
<dbReference type="EMBL" id="AF114171">
    <property type="protein sequence ID" value="AAD27565.1"/>
    <property type="molecule type" value="Genomic_DNA"/>
</dbReference>
<dbReference type="Pfam" id="PF00016">
    <property type="entry name" value="RuBisCO_large"/>
    <property type="match status" value="1"/>
</dbReference>
<evidence type="ECO:0000313" key="19">
    <source>
        <dbReference type="EMBL" id="AAD27565.1"/>
    </source>
</evidence>
<dbReference type="GO" id="GO:0000287">
    <property type="term" value="F:magnesium ion binding"/>
    <property type="evidence" value="ECO:0007669"/>
    <property type="project" value="InterPro"/>
</dbReference>
<dbReference type="GO" id="GO:0016984">
    <property type="term" value="F:ribulose-bisphosphate carboxylase activity"/>
    <property type="evidence" value="ECO:0007669"/>
    <property type="project" value="UniProtKB-EC"/>
</dbReference>
<dbReference type="Pfam" id="PF02788">
    <property type="entry name" value="RuBisCO_large_N"/>
    <property type="match status" value="1"/>
</dbReference>
<keyword evidence="9" id="KW-0560">Oxidoreductase</keyword>
<dbReference type="InterPro" id="IPR036376">
    <property type="entry name" value="RuBisCO_lsu_C_sf"/>
</dbReference>
<evidence type="ECO:0000259" key="17">
    <source>
        <dbReference type="Pfam" id="PF00016"/>
    </source>
</evidence>
<evidence type="ECO:0000256" key="10">
    <source>
        <dbReference type="ARBA" id="ARBA00023033"/>
    </source>
</evidence>
<dbReference type="Gene3D" id="3.30.70.150">
    <property type="entry name" value="RuBisCO large subunit, N-terminal domain"/>
    <property type="match status" value="2"/>
</dbReference>
<evidence type="ECO:0000259" key="18">
    <source>
        <dbReference type="Pfam" id="PF02788"/>
    </source>
</evidence>
<comment type="subcellular location">
    <subcellularLocation>
        <location evidence="2">Plastid</location>
    </subcellularLocation>
</comment>
<dbReference type="InterPro" id="IPR036422">
    <property type="entry name" value="RuBisCO_lsu_N_sf"/>
</dbReference>
<keyword evidence="13" id="KW-0120">Carbon dioxide fixation</keyword>
<evidence type="ECO:0000256" key="1">
    <source>
        <dbReference type="ARBA" id="ARBA00001946"/>
    </source>
</evidence>
<evidence type="ECO:0000256" key="12">
    <source>
        <dbReference type="ARBA" id="ARBA00023239"/>
    </source>
</evidence>
<keyword evidence="12" id="KW-0456">Lyase</keyword>
<reference evidence="19" key="1">
    <citation type="submission" date="1998-12" db="EMBL/GenBank/DDBJ databases">
        <title>Retrotransposable elements of Sorghum bicolor.</title>
        <authorList>
            <person name="Llaca V."/>
            <person name="Lou A."/>
            <person name="Young S."/>
            <person name="Messing J."/>
        </authorList>
    </citation>
    <scope>NUCLEOTIDE SEQUENCE</scope>
</reference>
<keyword evidence="6" id="KW-0602">Photosynthesis</keyword>
<dbReference type="SUPFAM" id="SSF54966">
    <property type="entry name" value="RuBisCO, large subunit, small (N-terminal) domain"/>
    <property type="match status" value="1"/>
</dbReference>
<evidence type="ECO:0000256" key="5">
    <source>
        <dbReference type="ARBA" id="ARBA00017725"/>
    </source>
</evidence>
<organism evidence="19">
    <name type="scientific">Sorghum bicolor</name>
    <name type="common">Sorghum</name>
    <name type="synonym">Sorghum vulgare</name>
    <dbReference type="NCBI Taxonomy" id="4558"/>
    <lineage>
        <taxon>Eukaryota</taxon>
        <taxon>Viridiplantae</taxon>
        <taxon>Streptophyta</taxon>
        <taxon>Embryophyta</taxon>
        <taxon>Tracheophyta</taxon>
        <taxon>Spermatophyta</taxon>
        <taxon>Magnoliopsida</taxon>
        <taxon>Liliopsida</taxon>
        <taxon>Poales</taxon>
        <taxon>Poaceae</taxon>
        <taxon>PACMAD clade</taxon>
        <taxon>Panicoideae</taxon>
        <taxon>Andropogonodae</taxon>
        <taxon>Andropogoneae</taxon>
        <taxon>Sorghinae</taxon>
        <taxon>Sorghum</taxon>
    </lineage>
</organism>
<keyword evidence="11" id="KW-0601">Photorespiration</keyword>
<dbReference type="InterPro" id="IPR033966">
    <property type="entry name" value="RuBisCO"/>
</dbReference>
<feature type="region of interest" description="Disordered" evidence="16">
    <location>
        <begin position="1"/>
        <end position="25"/>
    </location>
</feature>
<dbReference type="SUPFAM" id="SSF51649">
    <property type="entry name" value="RuBisCo, C-terminal domain"/>
    <property type="match status" value="1"/>
</dbReference>
<keyword evidence="10" id="KW-0503">Monooxygenase</keyword>
<evidence type="ECO:0000256" key="14">
    <source>
        <dbReference type="ARBA" id="ARBA00048059"/>
    </source>
</evidence>
<feature type="domain" description="Ribulose bisphosphate carboxylase large subunit C-terminal" evidence="17">
    <location>
        <begin position="395"/>
        <end position="439"/>
    </location>
</feature>
<accession>Q9XEQ0</accession>
<dbReference type="PANTHER" id="PTHR42704">
    <property type="entry name" value="RIBULOSE BISPHOSPHATE CARBOXYLASE"/>
    <property type="match status" value="1"/>
</dbReference>
<evidence type="ECO:0000256" key="4">
    <source>
        <dbReference type="ARBA" id="ARBA00012287"/>
    </source>
</evidence>
<evidence type="ECO:0000256" key="16">
    <source>
        <dbReference type="SAM" id="MobiDB-lite"/>
    </source>
</evidence>
<dbReference type="EC" id="4.1.1.39" evidence="4"/>
<protein>
    <recommendedName>
        <fullName evidence="5">Ribulose bisphosphate carboxylase large chain</fullName>
        <ecNumber evidence="4">4.1.1.39</ecNumber>
    </recommendedName>
</protein>
<dbReference type="GO" id="GO:0009507">
    <property type="term" value="C:chloroplast"/>
    <property type="evidence" value="ECO:0007669"/>
    <property type="project" value="UniProtKB-SubCell"/>
</dbReference>
<evidence type="ECO:0000256" key="8">
    <source>
        <dbReference type="ARBA" id="ARBA00022640"/>
    </source>
</evidence>
<keyword evidence="8" id="KW-0934">Plastid</keyword>
<comment type="cofactor">
    <cofactor evidence="1">
        <name>Mg(2+)</name>
        <dbReference type="ChEBI" id="CHEBI:18420"/>
    </cofactor>
</comment>
<evidence type="ECO:0000256" key="11">
    <source>
        <dbReference type="ARBA" id="ARBA00023238"/>
    </source>
</evidence>
<evidence type="ECO:0000256" key="3">
    <source>
        <dbReference type="ARBA" id="ARBA00006204"/>
    </source>
</evidence>
<comment type="similarity">
    <text evidence="3">Belongs to the RuBisCO large chain family. Type I subfamily.</text>
</comment>
<dbReference type="PANTHER" id="PTHR42704:SF14">
    <property type="entry name" value="OS01G0791033 PROTEIN"/>
    <property type="match status" value="1"/>
</dbReference>
<evidence type="ECO:0000256" key="2">
    <source>
        <dbReference type="ARBA" id="ARBA00004474"/>
    </source>
</evidence>
<dbReference type="GO" id="GO:0009853">
    <property type="term" value="P:photorespiration"/>
    <property type="evidence" value="ECO:0007669"/>
    <property type="project" value="UniProtKB-KW"/>
</dbReference>
<dbReference type="InterPro" id="IPR017443">
    <property type="entry name" value="RuBisCO_lsu_fd_N"/>
</dbReference>
<evidence type="ECO:0000256" key="13">
    <source>
        <dbReference type="ARBA" id="ARBA00023300"/>
    </source>
</evidence>
<dbReference type="ExpressionAtlas" id="Q9XEQ0">
    <property type="expression patterns" value="baseline and differential"/>
</dbReference>
<dbReference type="GO" id="GO:0004497">
    <property type="term" value="F:monooxygenase activity"/>
    <property type="evidence" value="ECO:0007669"/>
    <property type="project" value="UniProtKB-KW"/>
</dbReference>
<name>Q9XEQ0_SORBI</name>
<evidence type="ECO:0000256" key="6">
    <source>
        <dbReference type="ARBA" id="ARBA00022531"/>
    </source>
</evidence>
<feature type="domain" description="Ribulose bisphosphate carboxylase large subunit ferrodoxin-like N-terminal" evidence="18">
    <location>
        <begin position="346"/>
        <end position="385"/>
    </location>
</feature>
<comment type="catalytic activity">
    <reaction evidence="14">
        <text>D-ribulose 1,5-bisphosphate + O2 = 2-phosphoglycolate + (2R)-3-phosphoglycerate + 2 H(+)</text>
        <dbReference type="Rhea" id="RHEA:36631"/>
        <dbReference type="ChEBI" id="CHEBI:15378"/>
        <dbReference type="ChEBI" id="CHEBI:15379"/>
        <dbReference type="ChEBI" id="CHEBI:57870"/>
        <dbReference type="ChEBI" id="CHEBI:58033"/>
        <dbReference type="ChEBI" id="CHEBI:58272"/>
    </reaction>
</comment>
<comment type="catalytic activity">
    <reaction evidence="15">
        <text>2 (2R)-3-phosphoglycerate + 2 H(+) = D-ribulose 1,5-bisphosphate + CO2 + H2O</text>
        <dbReference type="Rhea" id="RHEA:23124"/>
        <dbReference type="ChEBI" id="CHEBI:15377"/>
        <dbReference type="ChEBI" id="CHEBI:15378"/>
        <dbReference type="ChEBI" id="CHEBI:16526"/>
        <dbReference type="ChEBI" id="CHEBI:57870"/>
        <dbReference type="ChEBI" id="CHEBI:58272"/>
        <dbReference type="EC" id="4.1.1.39"/>
    </reaction>
</comment>
<dbReference type="GO" id="GO:0019253">
    <property type="term" value="P:reductive pentose-phosphate cycle"/>
    <property type="evidence" value="ECO:0007669"/>
    <property type="project" value="UniProtKB-KW"/>
</dbReference>
<dbReference type="InterPro" id="IPR000685">
    <property type="entry name" value="RuBisCO_lsu_C"/>
</dbReference>
<proteinExistence type="inferred from homology"/>